<feature type="transmembrane region" description="Helical" evidence="7">
    <location>
        <begin position="132"/>
        <end position="149"/>
    </location>
</feature>
<dbReference type="InterPro" id="IPR037185">
    <property type="entry name" value="EmrE-like"/>
</dbReference>
<feature type="transmembrane region" description="Helical" evidence="7">
    <location>
        <begin position="104"/>
        <end position="123"/>
    </location>
</feature>
<evidence type="ECO:0000313" key="10">
    <source>
        <dbReference type="Proteomes" id="UP001589758"/>
    </source>
</evidence>
<evidence type="ECO:0000256" key="5">
    <source>
        <dbReference type="ARBA" id="ARBA00022989"/>
    </source>
</evidence>
<dbReference type="Proteomes" id="UP001589758">
    <property type="component" value="Unassembled WGS sequence"/>
</dbReference>
<feature type="transmembrane region" description="Helical" evidence="7">
    <location>
        <begin position="223"/>
        <end position="241"/>
    </location>
</feature>
<keyword evidence="4 7" id="KW-0812">Transmembrane</keyword>
<reference evidence="9 10" key="1">
    <citation type="submission" date="2024-09" db="EMBL/GenBank/DDBJ databases">
        <authorList>
            <person name="Sun Q."/>
            <person name="Mori K."/>
        </authorList>
    </citation>
    <scope>NUCLEOTIDE SEQUENCE [LARGE SCALE GENOMIC DNA]</scope>
    <source>
        <strain evidence="9 10">CCM 8545</strain>
    </source>
</reference>
<evidence type="ECO:0000313" key="9">
    <source>
        <dbReference type="EMBL" id="MFC0179072.1"/>
    </source>
</evidence>
<sequence length="303" mass="33993">MKKTSPLSQYQGAFFIILAGSAFAGVNAFTPYVASTFSLNASWIALYQYFFALIVMLPWLLKSGIGKHVKTDFFWRHFWRVILAVIGVHFWIKALTVPIPIGQGLSLLMISPLFVCLGAVFYLGETISTKRSLALITGFIGALIILNPWSDSFSYVMFFPLIAAFFWACHTVMLKNITGKDSALTIVFYLYILTLPFNFILAITDNLTQFSTFMWIKPNNTGLWYLFLLGALTALGQWSLAKAYSAADATYIQPFDYFKLPINVLLGYIFFGWGIDGLFLIGASLIILATLYLTFGDKPKLLK</sequence>
<comment type="caution">
    <text evidence="9">The sequence shown here is derived from an EMBL/GenBank/DDBJ whole genome shotgun (WGS) entry which is preliminary data.</text>
</comment>
<evidence type="ECO:0000256" key="4">
    <source>
        <dbReference type="ARBA" id="ARBA00022692"/>
    </source>
</evidence>
<dbReference type="PANTHER" id="PTHR22911:SF6">
    <property type="entry name" value="SOLUTE CARRIER FAMILY 35 MEMBER G1"/>
    <property type="match status" value="1"/>
</dbReference>
<feature type="transmembrane region" description="Helical" evidence="7">
    <location>
        <begin position="155"/>
        <end position="174"/>
    </location>
</feature>
<dbReference type="RefSeq" id="WP_385876165.1">
    <property type="nucleotide sequence ID" value="NZ_JBHLXE010000027.1"/>
</dbReference>
<evidence type="ECO:0000256" key="7">
    <source>
        <dbReference type="SAM" id="Phobius"/>
    </source>
</evidence>
<accession>A0ABV6C7X5</accession>
<dbReference type="InterPro" id="IPR000620">
    <property type="entry name" value="EamA_dom"/>
</dbReference>
<feature type="transmembrane region" description="Helical" evidence="7">
    <location>
        <begin position="40"/>
        <end position="61"/>
    </location>
</feature>
<feature type="transmembrane region" description="Helical" evidence="7">
    <location>
        <begin position="262"/>
        <end position="295"/>
    </location>
</feature>
<proteinExistence type="inferred from homology"/>
<gene>
    <name evidence="9" type="ORF">ACFFIT_03000</name>
</gene>
<feature type="transmembrane region" description="Helical" evidence="7">
    <location>
        <begin position="186"/>
        <end position="203"/>
    </location>
</feature>
<dbReference type="PANTHER" id="PTHR22911">
    <property type="entry name" value="ACYL-MALONYL CONDENSING ENZYME-RELATED"/>
    <property type="match status" value="1"/>
</dbReference>
<evidence type="ECO:0000256" key="1">
    <source>
        <dbReference type="ARBA" id="ARBA00004651"/>
    </source>
</evidence>
<organism evidence="9 10">
    <name type="scientific">Thorsellia kenyensis</name>
    <dbReference type="NCBI Taxonomy" id="1549888"/>
    <lineage>
        <taxon>Bacteria</taxon>
        <taxon>Pseudomonadati</taxon>
        <taxon>Pseudomonadota</taxon>
        <taxon>Gammaproteobacteria</taxon>
        <taxon>Enterobacterales</taxon>
        <taxon>Thorselliaceae</taxon>
        <taxon>Thorsellia</taxon>
    </lineage>
</organism>
<comment type="similarity">
    <text evidence="2">Belongs to the EamA transporter family.</text>
</comment>
<keyword evidence="5 7" id="KW-1133">Transmembrane helix</keyword>
<dbReference type="Pfam" id="PF00892">
    <property type="entry name" value="EamA"/>
    <property type="match status" value="2"/>
</dbReference>
<dbReference type="SUPFAM" id="SSF103481">
    <property type="entry name" value="Multidrug resistance efflux transporter EmrE"/>
    <property type="match status" value="2"/>
</dbReference>
<evidence type="ECO:0000256" key="6">
    <source>
        <dbReference type="ARBA" id="ARBA00023136"/>
    </source>
</evidence>
<keyword evidence="10" id="KW-1185">Reference proteome</keyword>
<feature type="domain" description="EamA" evidence="8">
    <location>
        <begin position="157"/>
        <end position="294"/>
    </location>
</feature>
<evidence type="ECO:0000259" key="8">
    <source>
        <dbReference type="Pfam" id="PF00892"/>
    </source>
</evidence>
<evidence type="ECO:0000256" key="2">
    <source>
        <dbReference type="ARBA" id="ARBA00007362"/>
    </source>
</evidence>
<feature type="transmembrane region" description="Helical" evidence="7">
    <location>
        <begin position="12"/>
        <end position="34"/>
    </location>
</feature>
<comment type="subcellular location">
    <subcellularLocation>
        <location evidence="1">Cell membrane</location>
        <topology evidence="1">Multi-pass membrane protein</topology>
    </subcellularLocation>
</comment>
<keyword evidence="3" id="KW-1003">Cell membrane</keyword>
<evidence type="ECO:0000256" key="3">
    <source>
        <dbReference type="ARBA" id="ARBA00022475"/>
    </source>
</evidence>
<keyword evidence="6 7" id="KW-0472">Membrane</keyword>
<protein>
    <submittedName>
        <fullName evidence="9">DMT family transporter</fullName>
    </submittedName>
</protein>
<feature type="transmembrane region" description="Helical" evidence="7">
    <location>
        <begin position="73"/>
        <end position="92"/>
    </location>
</feature>
<dbReference type="EMBL" id="JBHLXE010000027">
    <property type="protein sequence ID" value="MFC0179072.1"/>
    <property type="molecule type" value="Genomic_DNA"/>
</dbReference>
<name>A0ABV6C7X5_9GAMM</name>
<feature type="domain" description="EamA" evidence="8">
    <location>
        <begin position="12"/>
        <end position="146"/>
    </location>
</feature>